<dbReference type="SMART" id="SM00345">
    <property type="entry name" value="HTH_GNTR"/>
    <property type="match status" value="1"/>
</dbReference>
<dbReference type="SUPFAM" id="SSF46785">
    <property type="entry name" value="Winged helix' DNA-binding domain"/>
    <property type="match status" value="1"/>
</dbReference>
<evidence type="ECO:0000256" key="2">
    <source>
        <dbReference type="ARBA" id="ARBA00023125"/>
    </source>
</evidence>
<dbReference type="Pfam" id="PF00392">
    <property type="entry name" value="GntR"/>
    <property type="match status" value="1"/>
</dbReference>
<dbReference type="Proteomes" id="UP000323337">
    <property type="component" value="Unassembled WGS sequence"/>
</dbReference>
<proteinExistence type="predicted"/>
<organism evidence="5 6">
    <name type="scientific">Flexistipes sinusarabici</name>
    <dbReference type="NCBI Taxonomy" id="2352"/>
    <lineage>
        <taxon>Bacteria</taxon>
        <taxon>Pseudomonadati</taxon>
        <taxon>Deferribacterota</taxon>
        <taxon>Deferribacteres</taxon>
        <taxon>Deferribacterales</taxon>
        <taxon>Flexistipitaceae</taxon>
        <taxon>Flexistipes</taxon>
    </lineage>
</organism>
<keyword evidence="3" id="KW-0804">Transcription</keyword>
<evidence type="ECO:0000256" key="3">
    <source>
        <dbReference type="ARBA" id="ARBA00023163"/>
    </source>
</evidence>
<evidence type="ECO:0000313" key="5">
    <source>
        <dbReference type="EMBL" id="TYB32448.1"/>
    </source>
</evidence>
<dbReference type="GO" id="GO:0003677">
    <property type="term" value="F:DNA binding"/>
    <property type="evidence" value="ECO:0007669"/>
    <property type="project" value="UniProtKB-KW"/>
</dbReference>
<sequence>MDNTNILESKPLRERIADRLRSDIIKGTYKDGERLVEPKLAEMLGISRTPIREALRQLENEGFVEIVPRKGAVVKKLTLKDIDDLYAIKANLEGLAARQATENITDKDIEKLKKINEKFYKISSGKTNIIEEYLKCNLDFHNMFVVLSKNDKLIEILKGLDKNVQRLKFILVSKSDRVEEAKKEHDEIIKVFATKDPDLAEETVKWHIENGWEYLRSKLKKRY</sequence>
<evidence type="ECO:0000313" key="6">
    <source>
        <dbReference type="Proteomes" id="UP000323337"/>
    </source>
</evidence>
<keyword evidence="1" id="KW-0805">Transcription regulation</keyword>
<dbReference type="InterPro" id="IPR000524">
    <property type="entry name" value="Tscrpt_reg_HTH_GntR"/>
</dbReference>
<reference evidence="5 6" key="1">
    <citation type="submission" date="2019-08" db="EMBL/GenBank/DDBJ databases">
        <title>Genomic characterization of a novel candidate phylum (ARYD3) from a high temperature, high salinity tertiary oil reservoir in north central Oklahoma, USA.</title>
        <authorList>
            <person name="Youssef N.H."/>
            <person name="Yadav A."/>
            <person name="Elshahed M.S."/>
        </authorList>
    </citation>
    <scope>NUCLEOTIDE SEQUENCE [LARGE SCALE GENOMIC DNA]</scope>
    <source>
        <strain evidence="5">ARYD1</strain>
    </source>
</reference>
<dbReference type="Gene3D" id="1.20.120.530">
    <property type="entry name" value="GntR ligand-binding domain-like"/>
    <property type="match status" value="1"/>
</dbReference>
<evidence type="ECO:0000256" key="1">
    <source>
        <dbReference type="ARBA" id="ARBA00023015"/>
    </source>
</evidence>
<name>A0A5D0MMG5_FLESI</name>
<dbReference type="SUPFAM" id="SSF48008">
    <property type="entry name" value="GntR ligand-binding domain-like"/>
    <property type="match status" value="1"/>
</dbReference>
<dbReference type="GO" id="GO:0003700">
    <property type="term" value="F:DNA-binding transcription factor activity"/>
    <property type="evidence" value="ECO:0007669"/>
    <property type="project" value="InterPro"/>
</dbReference>
<dbReference type="InterPro" id="IPR008920">
    <property type="entry name" value="TF_FadR/GntR_C"/>
</dbReference>
<dbReference type="EMBL" id="VSIV01000357">
    <property type="protein sequence ID" value="TYB32448.1"/>
    <property type="molecule type" value="Genomic_DNA"/>
</dbReference>
<evidence type="ECO:0000259" key="4">
    <source>
        <dbReference type="PROSITE" id="PS50949"/>
    </source>
</evidence>
<dbReference type="Gene3D" id="1.10.10.10">
    <property type="entry name" value="Winged helix-like DNA-binding domain superfamily/Winged helix DNA-binding domain"/>
    <property type="match status" value="1"/>
</dbReference>
<dbReference type="RefSeq" id="WP_303702040.1">
    <property type="nucleotide sequence ID" value="NZ_VSIV01000357.1"/>
</dbReference>
<dbReference type="PRINTS" id="PR00035">
    <property type="entry name" value="HTHGNTR"/>
</dbReference>
<dbReference type="SMART" id="SM00895">
    <property type="entry name" value="FCD"/>
    <property type="match status" value="1"/>
</dbReference>
<dbReference type="PANTHER" id="PTHR43537">
    <property type="entry name" value="TRANSCRIPTIONAL REGULATOR, GNTR FAMILY"/>
    <property type="match status" value="1"/>
</dbReference>
<dbReference type="InterPro" id="IPR011711">
    <property type="entry name" value="GntR_C"/>
</dbReference>
<dbReference type="InterPro" id="IPR036388">
    <property type="entry name" value="WH-like_DNA-bd_sf"/>
</dbReference>
<dbReference type="Pfam" id="PF07729">
    <property type="entry name" value="FCD"/>
    <property type="match status" value="1"/>
</dbReference>
<dbReference type="PROSITE" id="PS50949">
    <property type="entry name" value="HTH_GNTR"/>
    <property type="match status" value="1"/>
</dbReference>
<accession>A0A5D0MMG5</accession>
<keyword evidence="2" id="KW-0238">DNA-binding</keyword>
<comment type="caution">
    <text evidence="5">The sequence shown here is derived from an EMBL/GenBank/DDBJ whole genome shotgun (WGS) entry which is preliminary data.</text>
</comment>
<dbReference type="AlphaFoldDB" id="A0A5D0MMG5"/>
<dbReference type="PANTHER" id="PTHR43537:SF24">
    <property type="entry name" value="GLUCONATE OPERON TRANSCRIPTIONAL REPRESSOR"/>
    <property type="match status" value="1"/>
</dbReference>
<dbReference type="InterPro" id="IPR036390">
    <property type="entry name" value="WH_DNA-bd_sf"/>
</dbReference>
<gene>
    <name evidence="5" type="ORF">FXF49_11450</name>
</gene>
<feature type="domain" description="HTH gntR-type" evidence="4">
    <location>
        <begin position="10"/>
        <end position="77"/>
    </location>
</feature>
<dbReference type="CDD" id="cd07377">
    <property type="entry name" value="WHTH_GntR"/>
    <property type="match status" value="1"/>
</dbReference>
<protein>
    <submittedName>
        <fullName evidence="5">GntR family transcriptional regulator</fullName>
    </submittedName>
</protein>